<dbReference type="InterPro" id="IPR044862">
    <property type="entry name" value="Pro_4_hyd_alph_FE2OG_OXY"/>
</dbReference>
<keyword evidence="3" id="KW-0847">Vitamin C</keyword>
<keyword evidence="5" id="KW-0560">Oxidoreductase</keyword>
<dbReference type="GO" id="GO:0071456">
    <property type="term" value="P:cellular response to hypoxia"/>
    <property type="evidence" value="ECO:0007669"/>
    <property type="project" value="TreeGrafter"/>
</dbReference>
<comment type="cofactor">
    <cofactor evidence="1">
        <name>L-ascorbate</name>
        <dbReference type="ChEBI" id="CHEBI:38290"/>
    </cofactor>
</comment>
<dbReference type="PANTHER" id="PTHR12907">
    <property type="entry name" value="EGL NINE HOMOLOG-RELATED"/>
    <property type="match status" value="1"/>
</dbReference>
<dbReference type="GO" id="GO:0031543">
    <property type="term" value="F:peptidyl-proline dioxygenase activity"/>
    <property type="evidence" value="ECO:0007669"/>
    <property type="project" value="TreeGrafter"/>
</dbReference>
<dbReference type="EMBL" id="SRLE01000005">
    <property type="protein sequence ID" value="TGD74834.1"/>
    <property type="molecule type" value="Genomic_DNA"/>
</dbReference>
<gene>
    <name evidence="8" type="ORF">E4634_06460</name>
</gene>
<dbReference type="Proteomes" id="UP000298050">
    <property type="component" value="Unassembled WGS sequence"/>
</dbReference>
<proteinExistence type="predicted"/>
<evidence type="ECO:0000256" key="6">
    <source>
        <dbReference type="ARBA" id="ARBA00023004"/>
    </source>
</evidence>
<protein>
    <submittedName>
        <fullName evidence="8">2OG-Fe(II) oxygenase</fullName>
    </submittedName>
</protein>
<dbReference type="RefSeq" id="WP_135441966.1">
    <property type="nucleotide sequence ID" value="NZ_SRLE01000005.1"/>
</dbReference>
<dbReference type="AlphaFoldDB" id="A0A4Z0M5R4"/>
<dbReference type="GO" id="GO:0031418">
    <property type="term" value="F:L-ascorbic acid binding"/>
    <property type="evidence" value="ECO:0007669"/>
    <property type="project" value="UniProtKB-KW"/>
</dbReference>
<reference evidence="8 9" key="1">
    <citation type="submission" date="2019-04" db="EMBL/GenBank/DDBJ databases">
        <title>Taxonomy of novel Haliea sp. from mangrove soil of West Coast of India.</title>
        <authorList>
            <person name="Verma A."/>
            <person name="Kumar P."/>
            <person name="Krishnamurthi S."/>
        </authorList>
    </citation>
    <scope>NUCLEOTIDE SEQUENCE [LARGE SCALE GENOMIC DNA]</scope>
    <source>
        <strain evidence="8 9">SAOS-164</strain>
    </source>
</reference>
<keyword evidence="6" id="KW-0408">Iron</keyword>
<accession>A0A4Z0M5R4</accession>
<dbReference type="Gene3D" id="2.60.120.620">
    <property type="entry name" value="q2cbj1_9rhob like domain"/>
    <property type="match status" value="1"/>
</dbReference>
<dbReference type="SMART" id="SM00702">
    <property type="entry name" value="P4Hc"/>
    <property type="match status" value="1"/>
</dbReference>
<feature type="domain" description="Fe2OG dioxygenase" evidence="7">
    <location>
        <begin position="109"/>
        <end position="211"/>
    </location>
</feature>
<keyword evidence="4" id="KW-0223">Dioxygenase</keyword>
<dbReference type="OrthoDB" id="9783171at2"/>
<evidence type="ECO:0000256" key="2">
    <source>
        <dbReference type="ARBA" id="ARBA00022723"/>
    </source>
</evidence>
<evidence type="ECO:0000256" key="4">
    <source>
        <dbReference type="ARBA" id="ARBA00022964"/>
    </source>
</evidence>
<evidence type="ECO:0000256" key="3">
    <source>
        <dbReference type="ARBA" id="ARBA00022896"/>
    </source>
</evidence>
<evidence type="ECO:0000256" key="5">
    <source>
        <dbReference type="ARBA" id="ARBA00023002"/>
    </source>
</evidence>
<dbReference type="PROSITE" id="PS51471">
    <property type="entry name" value="FE2OG_OXY"/>
    <property type="match status" value="1"/>
</dbReference>
<organism evidence="8 9">
    <name type="scientific">Mangrovimicrobium sediminis</name>
    <dbReference type="NCBI Taxonomy" id="2562682"/>
    <lineage>
        <taxon>Bacteria</taxon>
        <taxon>Pseudomonadati</taxon>
        <taxon>Pseudomonadota</taxon>
        <taxon>Gammaproteobacteria</taxon>
        <taxon>Cellvibrionales</taxon>
        <taxon>Halieaceae</taxon>
        <taxon>Mangrovimicrobium</taxon>
    </lineage>
</organism>
<evidence type="ECO:0000313" key="9">
    <source>
        <dbReference type="Proteomes" id="UP000298050"/>
    </source>
</evidence>
<dbReference type="InterPro" id="IPR005123">
    <property type="entry name" value="Oxoglu/Fe-dep_dioxygenase_dom"/>
</dbReference>
<dbReference type="Pfam" id="PF13640">
    <property type="entry name" value="2OG-FeII_Oxy_3"/>
    <property type="match status" value="1"/>
</dbReference>
<evidence type="ECO:0000313" key="8">
    <source>
        <dbReference type="EMBL" id="TGD74834.1"/>
    </source>
</evidence>
<dbReference type="GO" id="GO:0008198">
    <property type="term" value="F:ferrous iron binding"/>
    <property type="evidence" value="ECO:0007669"/>
    <property type="project" value="TreeGrafter"/>
</dbReference>
<comment type="caution">
    <text evidence="8">The sequence shown here is derived from an EMBL/GenBank/DDBJ whole genome shotgun (WGS) entry which is preliminary data.</text>
</comment>
<dbReference type="PANTHER" id="PTHR12907:SF26">
    <property type="entry name" value="HIF PROLYL HYDROXYLASE, ISOFORM C"/>
    <property type="match status" value="1"/>
</dbReference>
<evidence type="ECO:0000259" key="7">
    <source>
        <dbReference type="PROSITE" id="PS51471"/>
    </source>
</evidence>
<dbReference type="InterPro" id="IPR006620">
    <property type="entry name" value="Pro_4_hyd_alph"/>
</dbReference>
<keyword evidence="2" id="KW-0479">Metal-binding</keyword>
<keyword evidence="9" id="KW-1185">Reference proteome</keyword>
<name>A0A4Z0M5R4_9GAMM</name>
<sequence>MNPVTRLDPSTATPADDLLFASIASDVRQHGYSINTMALPPTLAQALGEHVRDMHPDLFAPAATGRQLERSRNAFVRRDEICWITGAALAGREWLDWAERLRVYLNRELLLGLFSFESHFAHYAPGDFYRRHYDAFRGETNRVLSLVAYLNPGWQPDEKGELVLYRDGEDQEGIRVVPALGSVVVFLSEDFPHEVLPAARDRYSIAGWFRVNTSIGGRIDPPR</sequence>
<dbReference type="InterPro" id="IPR051559">
    <property type="entry name" value="HIF_prolyl_hydroxylases"/>
</dbReference>
<evidence type="ECO:0000256" key="1">
    <source>
        <dbReference type="ARBA" id="ARBA00001961"/>
    </source>
</evidence>